<accession>A0A932M1H2</accession>
<sequence>MFTATDLAGEVAEKWKLDDPSIDWDAFRSLTLRKAADKKDAGKETLSKDHPLSGLIAKDGTRLSGLDLQNIEVKVAVGRFHVRAPGEKLTEVRVAGGDSGTVALTLRTPWGETLQGVSEEEEFSGHLSGGGSFRVGWKDLSLVNFGPKAPSKQPELQGLVAHAQASGSSGLPETRFKGEQLTFTRKELTLALDSLIVRQIKRLGADAGWEIEIASRGDIRLSSMKPTDDQLCLEARIGTACAAWADLTSVEFRPKPVKGASPEPPRRTAYLVRTVSGDEISTTSLEGEYSSATVSGEKPVVLHVGSFRLEIRPETIAGWARQGELATVALSDGTSLTGVPSTSQVSGGLLLGGIASKSSFRLPARDIASIQVRRKLPPMKPRQAALGIRIVEKSGSEMLVDSLRAYEERHICGNCICLGGGCAGFPDQEPTKIPLDQKGSVIEVIWSDLKRVEMLRENTLSLTKKNGSVLSGTLKFDATRYCECSGETGFLGRTRWGAAFLKLEDLRSIELP</sequence>
<dbReference type="AlphaFoldDB" id="A0A932M1H2"/>
<organism evidence="1 2">
    <name type="scientific">Tectimicrobiota bacterium</name>
    <dbReference type="NCBI Taxonomy" id="2528274"/>
    <lineage>
        <taxon>Bacteria</taxon>
        <taxon>Pseudomonadati</taxon>
        <taxon>Nitrospinota/Tectimicrobiota group</taxon>
        <taxon>Candidatus Tectimicrobiota</taxon>
    </lineage>
</organism>
<evidence type="ECO:0000313" key="1">
    <source>
        <dbReference type="EMBL" id="MBI3015475.1"/>
    </source>
</evidence>
<name>A0A932M1H2_UNCTE</name>
<proteinExistence type="predicted"/>
<gene>
    <name evidence="1" type="ORF">HYY65_10530</name>
</gene>
<evidence type="ECO:0000313" key="2">
    <source>
        <dbReference type="Proteomes" id="UP000741360"/>
    </source>
</evidence>
<dbReference type="Proteomes" id="UP000741360">
    <property type="component" value="Unassembled WGS sequence"/>
</dbReference>
<comment type="caution">
    <text evidence="1">The sequence shown here is derived from an EMBL/GenBank/DDBJ whole genome shotgun (WGS) entry which is preliminary data.</text>
</comment>
<protein>
    <submittedName>
        <fullName evidence="1">Uncharacterized protein</fullName>
    </submittedName>
</protein>
<reference evidence="1" key="1">
    <citation type="submission" date="2020-07" db="EMBL/GenBank/DDBJ databases">
        <title>Huge and variable diversity of episymbiotic CPR bacteria and DPANN archaea in groundwater ecosystems.</title>
        <authorList>
            <person name="He C.Y."/>
            <person name="Keren R."/>
            <person name="Whittaker M."/>
            <person name="Farag I.F."/>
            <person name="Doudna J."/>
            <person name="Cate J.H.D."/>
            <person name="Banfield J.F."/>
        </authorList>
    </citation>
    <scope>NUCLEOTIDE SEQUENCE</scope>
    <source>
        <strain evidence="1">NC_groundwater_717_Ag_S-0.2um_59_8</strain>
    </source>
</reference>
<dbReference type="EMBL" id="JACPSX010000201">
    <property type="protein sequence ID" value="MBI3015475.1"/>
    <property type="molecule type" value="Genomic_DNA"/>
</dbReference>